<dbReference type="InterPro" id="IPR026841">
    <property type="entry name" value="Aur1/Ipt1"/>
</dbReference>
<reference evidence="7 8" key="1">
    <citation type="journal article" date="2017" name="ISME J.">
        <title>Energy and carbon metabolisms in a deep terrestrial subsurface fluid microbial community.</title>
        <authorList>
            <person name="Momper L."/>
            <person name="Jungbluth S.P."/>
            <person name="Lee M.D."/>
            <person name="Amend J.P."/>
        </authorList>
    </citation>
    <scope>NUCLEOTIDE SEQUENCE [LARGE SCALE GENOMIC DNA]</scope>
    <source>
        <strain evidence="7">SURF_5</strain>
    </source>
</reference>
<feature type="transmembrane region" description="Helical" evidence="5">
    <location>
        <begin position="273"/>
        <end position="294"/>
    </location>
</feature>
<dbReference type="InterPro" id="IPR036938">
    <property type="entry name" value="PAP2/HPO_sf"/>
</dbReference>
<evidence type="ECO:0000256" key="1">
    <source>
        <dbReference type="ARBA" id="ARBA00004141"/>
    </source>
</evidence>
<keyword evidence="2 5" id="KW-0812">Transmembrane</keyword>
<evidence type="ECO:0000313" key="8">
    <source>
        <dbReference type="Proteomes" id="UP000265882"/>
    </source>
</evidence>
<keyword evidence="4 5" id="KW-0472">Membrane</keyword>
<dbReference type="GO" id="GO:0016020">
    <property type="term" value="C:membrane"/>
    <property type="evidence" value="ECO:0007669"/>
    <property type="project" value="UniProtKB-SubCell"/>
</dbReference>
<dbReference type="Pfam" id="PF14378">
    <property type="entry name" value="PAP2_3"/>
    <property type="match status" value="1"/>
</dbReference>
<sequence>MSLKGKNTLEQISRQIYVSDIINIVFVAFLLVVAVVFSDRVQNPKLLIMLYSAMLAAAFSLILFVRPESGSVLYFLRRWYPMAFVILAFFSLGWVVHYVLPYDIDSQLIEIDLLLFRVHPTVFLSQFMNPYAVDLLEICYASFYFLPVILGFALYRKRKMREFEMFAIIACLGFYLSDIGNLLFPARGPSQTLTAYHVIPLEGKWVGGFIRTLIYTLEPYRYDCFPSGHVAVTLLTVVLAYRFERRLFWWMLPISIGLVFSTVYLRYHYVIDIFAGAALSGVILTGAEAVQRVWPRVRQFKARSLFFQTSYADKDIS</sequence>
<organism evidence="7 8">
    <name type="scientific">Abyssobacteria bacterium (strain SURF_5)</name>
    <dbReference type="NCBI Taxonomy" id="2093360"/>
    <lineage>
        <taxon>Bacteria</taxon>
        <taxon>Pseudomonadati</taxon>
        <taxon>Candidatus Hydrogenedentota</taxon>
        <taxon>Candidatus Abyssobacteria</taxon>
    </lineage>
</organism>
<dbReference type="AlphaFoldDB" id="A0A3A4NIC5"/>
<proteinExistence type="predicted"/>
<dbReference type="PANTHER" id="PTHR31310:SF7">
    <property type="entry name" value="PA-PHOSPHATASE RELATED-FAMILY PROTEIN DDB_G0268928"/>
    <property type="match status" value="1"/>
</dbReference>
<comment type="caution">
    <text evidence="7">The sequence shown here is derived from an EMBL/GenBank/DDBJ whole genome shotgun (WGS) entry which is preliminary data.</text>
</comment>
<evidence type="ECO:0000259" key="6">
    <source>
        <dbReference type="Pfam" id="PF14378"/>
    </source>
</evidence>
<evidence type="ECO:0000256" key="3">
    <source>
        <dbReference type="ARBA" id="ARBA00022989"/>
    </source>
</evidence>
<dbReference type="Gene3D" id="1.20.144.10">
    <property type="entry name" value="Phosphatidic acid phosphatase type 2/haloperoxidase"/>
    <property type="match status" value="1"/>
</dbReference>
<evidence type="ECO:0000313" key="7">
    <source>
        <dbReference type="EMBL" id="RJP18922.1"/>
    </source>
</evidence>
<feature type="transmembrane region" description="Helical" evidence="5">
    <location>
        <begin position="135"/>
        <end position="154"/>
    </location>
</feature>
<dbReference type="InterPro" id="IPR052185">
    <property type="entry name" value="IPC_Synthase-Related"/>
</dbReference>
<evidence type="ECO:0000256" key="5">
    <source>
        <dbReference type="SAM" id="Phobius"/>
    </source>
</evidence>
<keyword evidence="3 5" id="KW-1133">Transmembrane helix</keyword>
<dbReference type="EMBL" id="QZKU01000095">
    <property type="protein sequence ID" value="RJP18922.1"/>
    <property type="molecule type" value="Genomic_DNA"/>
</dbReference>
<dbReference type="SUPFAM" id="SSF48317">
    <property type="entry name" value="Acid phosphatase/Vanadium-dependent haloperoxidase"/>
    <property type="match status" value="1"/>
</dbReference>
<name>A0A3A4NIC5_ABYX5</name>
<dbReference type="Proteomes" id="UP000265882">
    <property type="component" value="Unassembled WGS sequence"/>
</dbReference>
<evidence type="ECO:0000256" key="4">
    <source>
        <dbReference type="ARBA" id="ARBA00023136"/>
    </source>
</evidence>
<feature type="transmembrane region" description="Helical" evidence="5">
    <location>
        <begin position="79"/>
        <end position="100"/>
    </location>
</feature>
<protein>
    <submittedName>
        <fullName evidence="7">Phosphatase PAP2 family protein</fullName>
    </submittedName>
</protein>
<feature type="transmembrane region" description="Helical" evidence="5">
    <location>
        <begin position="248"/>
        <end position="267"/>
    </location>
</feature>
<feature type="transmembrane region" description="Helical" evidence="5">
    <location>
        <begin position="46"/>
        <end position="67"/>
    </location>
</feature>
<feature type="transmembrane region" description="Helical" evidence="5">
    <location>
        <begin position="21"/>
        <end position="40"/>
    </location>
</feature>
<comment type="subcellular location">
    <subcellularLocation>
        <location evidence="1">Membrane</location>
        <topology evidence="1">Multi-pass membrane protein</topology>
    </subcellularLocation>
</comment>
<evidence type="ECO:0000256" key="2">
    <source>
        <dbReference type="ARBA" id="ARBA00022692"/>
    </source>
</evidence>
<accession>A0A3A4NIC5</accession>
<feature type="domain" description="Inositolphosphotransferase Aur1/Ipt1" evidence="6">
    <location>
        <begin position="125"/>
        <end position="284"/>
    </location>
</feature>
<dbReference type="PANTHER" id="PTHR31310">
    <property type="match status" value="1"/>
</dbReference>
<gene>
    <name evidence="7" type="ORF">C4520_13680</name>
</gene>